<dbReference type="Gene3D" id="3.40.50.2000">
    <property type="entry name" value="Glycogen Phosphorylase B"/>
    <property type="match status" value="2"/>
</dbReference>
<gene>
    <name evidence="4" type="ORF">M3M36_01705</name>
</gene>
<dbReference type="GO" id="GO:0016757">
    <property type="term" value="F:glycosyltransferase activity"/>
    <property type="evidence" value="ECO:0007669"/>
    <property type="project" value="UniProtKB-KW"/>
</dbReference>
<sequence length="490" mass="55516">MKAVCVFMNFFLNQGMGHGNSGVEHAQFYRAQCFLKGQLPFKIVFTDLLQDLHVHMREWHLPENQVIGLYDFLLAADPFDYLDHGLPADEVHKSHEKILIDQTDTQRMITTQSSGNYQIRRLRDKIFNTEKNIYIVDDAYVSLTKGTHQVEWSYRQGPGEKIMQDIHLTNFLGENYYFLTFDELVTFFLNQLEVHFGQNTYFIDRGTFYDEALVRQKVAGSTQKIVGMVHANHKVSEENGHILFNNFYQYTLDHLDQYDAVVVATKAQKEALKSDLQGYTAAKNLDKIDAIPVGGVTNLGQKKTRKNQKLNLVTASRLHEEKHIDQIIDAVHVLVARGHDVNLTIYGAGAEQKKLAKQIKDLGLTNRVVLAGLSQNVTKDLQRYDVFVSASYSEGFGLTYLEALSQGLPVASYANNFGAKELIHPGENGYLADFLTTDADRNNNVVQLAEAILSCFQDYDRLSAGAIASCRPFLTEKVTEKWVELEDELA</sequence>
<evidence type="ECO:0000259" key="3">
    <source>
        <dbReference type="Pfam" id="PF00534"/>
    </source>
</evidence>
<dbReference type="Pfam" id="PF00534">
    <property type="entry name" value="Glycos_transf_1"/>
    <property type="match status" value="1"/>
</dbReference>
<name>A0ABY5C4Y5_9LACO</name>
<feature type="domain" description="Glycosyl transferase family 1" evidence="3">
    <location>
        <begin position="302"/>
        <end position="434"/>
    </location>
</feature>
<keyword evidence="5" id="KW-1185">Reference proteome</keyword>
<evidence type="ECO:0000313" key="5">
    <source>
        <dbReference type="Proteomes" id="UP001056093"/>
    </source>
</evidence>
<dbReference type="EMBL" id="CP097122">
    <property type="protein sequence ID" value="USS92356.1"/>
    <property type="molecule type" value="Genomic_DNA"/>
</dbReference>
<accession>A0ABY5C4Y5</accession>
<dbReference type="SUPFAM" id="SSF53756">
    <property type="entry name" value="UDP-Glycosyltransferase/glycogen phosphorylase"/>
    <property type="match status" value="1"/>
</dbReference>
<dbReference type="RefSeq" id="WP_252774140.1">
    <property type="nucleotide sequence ID" value="NZ_CP097122.1"/>
</dbReference>
<protein>
    <submittedName>
        <fullName evidence="4">Glycosyltransferase</fullName>
        <ecNumber evidence="4">2.4.-.-</ecNumber>
    </submittedName>
</protein>
<dbReference type="InterPro" id="IPR001296">
    <property type="entry name" value="Glyco_trans_1"/>
</dbReference>
<dbReference type="PANTHER" id="PTHR12526:SF629">
    <property type="entry name" value="TEICHURONIC ACID BIOSYNTHESIS GLYCOSYLTRANSFERASE TUAH-RELATED"/>
    <property type="match status" value="1"/>
</dbReference>
<dbReference type="EC" id="2.4.-.-" evidence="4"/>
<evidence type="ECO:0000256" key="2">
    <source>
        <dbReference type="ARBA" id="ARBA00022679"/>
    </source>
</evidence>
<evidence type="ECO:0000313" key="4">
    <source>
        <dbReference type="EMBL" id="USS92356.1"/>
    </source>
</evidence>
<reference evidence="4" key="1">
    <citation type="submission" date="2022-05" db="EMBL/GenBank/DDBJ databases">
        <authorList>
            <person name="Oliphant S.A."/>
            <person name="Watson-Haigh N.S."/>
            <person name="Sumby K.M."/>
            <person name="Gardner J.M."/>
            <person name="Jiranek V."/>
        </authorList>
    </citation>
    <scope>NUCLEOTIDE SEQUENCE</scope>
    <source>
        <strain evidence="4">KI3_B9</strain>
    </source>
</reference>
<organism evidence="4 5">
    <name type="scientific">Fructobacillus americanaquae</name>
    <dbReference type="NCBI Taxonomy" id="2940302"/>
    <lineage>
        <taxon>Bacteria</taxon>
        <taxon>Bacillati</taxon>
        <taxon>Bacillota</taxon>
        <taxon>Bacilli</taxon>
        <taxon>Lactobacillales</taxon>
        <taxon>Lactobacillaceae</taxon>
        <taxon>Fructobacillus</taxon>
    </lineage>
</organism>
<proteinExistence type="predicted"/>
<evidence type="ECO:0000256" key="1">
    <source>
        <dbReference type="ARBA" id="ARBA00022676"/>
    </source>
</evidence>
<keyword evidence="1 4" id="KW-0328">Glycosyltransferase</keyword>
<dbReference type="PANTHER" id="PTHR12526">
    <property type="entry name" value="GLYCOSYLTRANSFERASE"/>
    <property type="match status" value="1"/>
</dbReference>
<keyword evidence="2 4" id="KW-0808">Transferase</keyword>
<dbReference type="Proteomes" id="UP001056093">
    <property type="component" value="Chromosome"/>
</dbReference>